<dbReference type="Proteomes" id="UP000824249">
    <property type="component" value="Unassembled WGS sequence"/>
</dbReference>
<feature type="transmembrane region" description="Helical" evidence="1">
    <location>
        <begin position="233"/>
        <end position="257"/>
    </location>
</feature>
<feature type="transmembrane region" description="Helical" evidence="1">
    <location>
        <begin position="82"/>
        <end position="101"/>
    </location>
</feature>
<dbReference type="EMBL" id="DXFD01000052">
    <property type="protein sequence ID" value="HIX46694.1"/>
    <property type="molecule type" value="Genomic_DNA"/>
</dbReference>
<keyword evidence="1" id="KW-0472">Membrane</keyword>
<reference evidence="2" key="2">
    <citation type="submission" date="2021-04" db="EMBL/GenBank/DDBJ databases">
        <authorList>
            <person name="Gilroy R."/>
        </authorList>
    </citation>
    <scope>NUCLEOTIDE SEQUENCE</scope>
    <source>
        <strain evidence="2">26628</strain>
    </source>
</reference>
<feature type="transmembrane region" description="Helical" evidence="1">
    <location>
        <begin position="113"/>
        <end position="132"/>
    </location>
</feature>
<feature type="transmembrane region" description="Helical" evidence="1">
    <location>
        <begin position="269"/>
        <end position="292"/>
    </location>
</feature>
<feature type="transmembrane region" description="Helical" evidence="1">
    <location>
        <begin position="175"/>
        <end position="193"/>
    </location>
</feature>
<feature type="transmembrane region" description="Helical" evidence="1">
    <location>
        <begin position="12"/>
        <end position="32"/>
    </location>
</feature>
<keyword evidence="1" id="KW-0812">Transmembrane</keyword>
<evidence type="ECO:0000256" key="1">
    <source>
        <dbReference type="SAM" id="Phobius"/>
    </source>
</evidence>
<reference evidence="2" key="1">
    <citation type="journal article" date="2021" name="PeerJ">
        <title>Extensive microbial diversity within the chicken gut microbiome revealed by metagenomics and culture.</title>
        <authorList>
            <person name="Gilroy R."/>
            <person name="Ravi A."/>
            <person name="Getino M."/>
            <person name="Pursley I."/>
            <person name="Horton D.L."/>
            <person name="Alikhan N.F."/>
            <person name="Baker D."/>
            <person name="Gharbi K."/>
            <person name="Hall N."/>
            <person name="Watson M."/>
            <person name="Adriaenssens E.M."/>
            <person name="Foster-Nyarko E."/>
            <person name="Jarju S."/>
            <person name="Secka A."/>
            <person name="Antonio M."/>
            <person name="Oren A."/>
            <person name="Chaudhuri R.R."/>
            <person name="La Ragione R."/>
            <person name="Hildebrand F."/>
            <person name="Pallen M.J."/>
        </authorList>
    </citation>
    <scope>NUCLEOTIDE SEQUENCE</scope>
    <source>
        <strain evidence="2">26628</strain>
    </source>
</reference>
<sequence length="294" mass="31159">MGEILDILSDALWDSVRVFPFLFLMYVLIELLERRTAVTRQSNVLRGGLAPLLGAATGIIPQCGFSVMAAKLYDRRLIRTGTLLSVFIATSDEAIVLLLTAGDGSKAFSVMPLVAILFVTATGAGYLCNALLRREKLAELGEGESVHGTRCGHDHEEDGALRRYLVHPLLHALEIFAYILAVNLAFGFAMHYASDAISAFLQGGYWFQPLVAAAVGLIPNCAASVLVSQAYVLGGLSFGGLVAGVCANAGLGFLLLFKNAKKIGRTFAVLAVMYAVGVAAGYLVLGGMQLFAPA</sequence>
<feature type="transmembrane region" description="Helical" evidence="1">
    <location>
        <begin position="205"/>
        <end position="227"/>
    </location>
</feature>
<proteinExistence type="predicted"/>
<evidence type="ECO:0000313" key="2">
    <source>
        <dbReference type="EMBL" id="HIX46694.1"/>
    </source>
</evidence>
<keyword evidence="1" id="KW-1133">Transmembrane helix</keyword>
<gene>
    <name evidence="2" type="ORF">H9737_03275</name>
</gene>
<dbReference type="Pfam" id="PF11449">
    <property type="entry name" value="ArsP_2"/>
    <property type="match status" value="1"/>
</dbReference>
<comment type="caution">
    <text evidence="2">The sequence shown here is derived from an EMBL/GenBank/DDBJ whole genome shotgun (WGS) entry which is preliminary data.</text>
</comment>
<name>A0A9D1VTI6_9FIRM</name>
<dbReference type="NCBIfam" id="NF037962">
    <property type="entry name" value="arsenic_eff"/>
    <property type="match status" value="1"/>
</dbReference>
<dbReference type="AlphaFoldDB" id="A0A9D1VTI6"/>
<accession>A0A9D1VTI6</accession>
<organism evidence="2 3">
    <name type="scientific">Candidatus Borkfalkia faecigallinarum</name>
    <dbReference type="NCBI Taxonomy" id="2838509"/>
    <lineage>
        <taxon>Bacteria</taxon>
        <taxon>Bacillati</taxon>
        <taxon>Bacillota</taxon>
        <taxon>Clostridia</taxon>
        <taxon>Christensenellales</taxon>
        <taxon>Christensenellaceae</taxon>
        <taxon>Candidatus Borkfalkia</taxon>
    </lineage>
</organism>
<dbReference type="InterPro" id="IPR021552">
    <property type="entry name" value="ArsP_2"/>
</dbReference>
<evidence type="ECO:0000313" key="3">
    <source>
        <dbReference type="Proteomes" id="UP000824249"/>
    </source>
</evidence>
<protein>
    <submittedName>
        <fullName evidence="2">Arsenic efflux protein</fullName>
    </submittedName>
</protein>